<dbReference type="GO" id="GO:0005829">
    <property type="term" value="C:cytosol"/>
    <property type="evidence" value="ECO:0007669"/>
    <property type="project" value="TreeGrafter"/>
</dbReference>
<evidence type="ECO:0000256" key="6">
    <source>
        <dbReference type="RuleBase" id="RU365090"/>
    </source>
</evidence>
<keyword evidence="6" id="KW-0500">Molybdenum</keyword>
<dbReference type="InterPro" id="IPR036688">
    <property type="entry name" value="MoeA_C_domain_IV_sf"/>
</dbReference>
<evidence type="ECO:0000313" key="8">
    <source>
        <dbReference type="EMBL" id="SHF05143.1"/>
    </source>
</evidence>
<comment type="pathway">
    <text evidence="2 6">Cofactor biosynthesis; molybdopterin biosynthesis.</text>
</comment>
<dbReference type="PANTHER" id="PTHR10192">
    <property type="entry name" value="MOLYBDOPTERIN BIOSYNTHESIS PROTEIN"/>
    <property type="match status" value="1"/>
</dbReference>
<dbReference type="SUPFAM" id="SSF63867">
    <property type="entry name" value="MoeA C-terminal domain-like"/>
    <property type="match status" value="1"/>
</dbReference>
<gene>
    <name evidence="8" type="ORF">SAMN05444008_104282</name>
</gene>
<dbReference type="AlphaFoldDB" id="A0A1M4YHM2"/>
<reference evidence="8 9" key="1">
    <citation type="submission" date="2016-11" db="EMBL/GenBank/DDBJ databases">
        <authorList>
            <person name="Jaros S."/>
            <person name="Januszkiewicz K."/>
            <person name="Wedrychowicz H."/>
        </authorList>
    </citation>
    <scope>NUCLEOTIDE SEQUENCE [LARGE SCALE GENOMIC DNA]</scope>
    <source>
        <strain evidence="8 9">DSM 26897</strain>
    </source>
</reference>
<organism evidence="8 9">
    <name type="scientific">Cnuella takakiae</name>
    <dbReference type="NCBI Taxonomy" id="1302690"/>
    <lineage>
        <taxon>Bacteria</taxon>
        <taxon>Pseudomonadati</taxon>
        <taxon>Bacteroidota</taxon>
        <taxon>Chitinophagia</taxon>
        <taxon>Chitinophagales</taxon>
        <taxon>Chitinophagaceae</taxon>
        <taxon>Cnuella</taxon>
    </lineage>
</organism>
<evidence type="ECO:0000313" key="9">
    <source>
        <dbReference type="Proteomes" id="UP000184368"/>
    </source>
</evidence>
<dbReference type="GO" id="GO:0006777">
    <property type="term" value="P:Mo-molybdopterin cofactor biosynthetic process"/>
    <property type="evidence" value="ECO:0007669"/>
    <property type="project" value="UniProtKB-UniRule"/>
</dbReference>
<dbReference type="Gene3D" id="3.90.105.10">
    <property type="entry name" value="Molybdopterin biosynthesis moea protein, domain 2"/>
    <property type="match status" value="1"/>
</dbReference>
<dbReference type="Proteomes" id="UP000184368">
    <property type="component" value="Unassembled WGS sequence"/>
</dbReference>
<dbReference type="SUPFAM" id="SSF53218">
    <property type="entry name" value="Molybdenum cofactor biosynthesis proteins"/>
    <property type="match status" value="1"/>
</dbReference>
<keyword evidence="6" id="KW-0460">Magnesium</keyword>
<keyword evidence="9" id="KW-1185">Reference proteome</keyword>
<feature type="domain" description="MoaB/Mog" evidence="7">
    <location>
        <begin position="175"/>
        <end position="313"/>
    </location>
</feature>
<dbReference type="Gene3D" id="3.40.980.10">
    <property type="entry name" value="MoaB/Mog-like domain"/>
    <property type="match status" value="1"/>
</dbReference>
<dbReference type="InterPro" id="IPR036425">
    <property type="entry name" value="MoaB/Mog-like_dom_sf"/>
</dbReference>
<dbReference type="EMBL" id="FQUO01000004">
    <property type="protein sequence ID" value="SHF05143.1"/>
    <property type="molecule type" value="Genomic_DNA"/>
</dbReference>
<evidence type="ECO:0000256" key="5">
    <source>
        <dbReference type="ARBA" id="ARBA00047317"/>
    </source>
</evidence>
<evidence type="ECO:0000256" key="4">
    <source>
        <dbReference type="ARBA" id="ARBA00023150"/>
    </source>
</evidence>
<dbReference type="Gene3D" id="2.40.340.10">
    <property type="entry name" value="MoeA, C-terminal, domain IV"/>
    <property type="match status" value="1"/>
</dbReference>
<dbReference type="Pfam" id="PF03454">
    <property type="entry name" value="MoeA_C"/>
    <property type="match status" value="1"/>
</dbReference>
<dbReference type="SMART" id="SM00852">
    <property type="entry name" value="MoCF_biosynth"/>
    <property type="match status" value="1"/>
</dbReference>
<dbReference type="InterPro" id="IPR005111">
    <property type="entry name" value="MoeA_C_domain_IV"/>
</dbReference>
<evidence type="ECO:0000256" key="2">
    <source>
        <dbReference type="ARBA" id="ARBA00005046"/>
    </source>
</evidence>
<dbReference type="NCBIfam" id="NF045515">
    <property type="entry name" value="Glp_gephyrin"/>
    <property type="match status" value="1"/>
</dbReference>
<dbReference type="InterPro" id="IPR038987">
    <property type="entry name" value="MoeA-like"/>
</dbReference>
<name>A0A1M4YHM2_9BACT</name>
<keyword evidence="6" id="KW-0479">Metal-binding</keyword>
<comment type="similarity">
    <text evidence="3 6">Belongs to the MoeA family.</text>
</comment>
<dbReference type="UniPathway" id="UPA00344"/>
<keyword evidence="6" id="KW-0808">Transferase</keyword>
<evidence type="ECO:0000259" key="7">
    <source>
        <dbReference type="SMART" id="SM00852"/>
    </source>
</evidence>
<dbReference type="InterPro" id="IPR005110">
    <property type="entry name" value="MoeA_linker/N"/>
</dbReference>
<evidence type="ECO:0000256" key="1">
    <source>
        <dbReference type="ARBA" id="ARBA00002901"/>
    </source>
</evidence>
<comment type="catalytic activity">
    <reaction evidence="5">
        <text>adenylyl-molybdopterin + molybdate = Mo-molybdopterin + AMP + H(+)</text>
        <dbReference type="Rhea" id="RHEA:35047"/>
        <dbReference type="ChEBI" id="CHEBI:15378"/>
        <dbReference type="ChEBI" id="CHEBI:36264"/>
        <dbReference type="ChEBI" id="CHEBI:62727"/>
        <dbReference type="ChEBI" id="CHEBI:71302"/>
        <dbReference type="ChEBI" id="CHEBI:456215"/>
        <dbReference type="EC" id="2.10.1.1"/>
    </reaction>
</comment>
<dbReference type="GO" id="GO:0061599">
    <property type="term" value="F:molybdopterin molybdotransferase activity"/>
    <property type="evidence" value="ECO:0007669"/>
    <property type="project" value="UniProtKB-UniRule"/>
</dbReference>
<comment type="function">
    <text evidence="1 6">Catalyzes the insertion of molybdate into adenylated molybdopterin with the concomitant release of AMP.</text>
</comment>
<keyword evidence="4 6" id="KW-0501">Molybdenum cofactor biosynthesis</keyword>
<dbReference type="CDD" id="cd00887">
    <property type="entry name" value="MoeA"/>
    <property type="match status" value="1"/>
</dbReference>
<dbReference type="NCBIfam" id="TIGR00177">
    <property type="entry name" value="molyb_syn"/>
    <property type="match status" value="1"/>
</dbReference>
<dbReference type="EC" id="2.10.1.1" evidence="6"/>
<dbReference type="OrthoDB" id="9804758at2"/>
<dbReference type="PANTHER" id="PTHR10192:SF5">
    <property type="entry name" value="GEPHYRIN"/>
    <property type="match status" value="1"/>
</dbReference>
<dbReference type="STRING" id="1302690.BUE76_15585"/>
<dbReference type="SUPFAM" id="SSF63882">
    <property type="entry name" value="MoeA N-terminal region -like"/>
    <property type="match status" value="1"/>
</dbReference>
<evidence type="ECO:0000256" key="3">
    <source>
        <dbReference type="ARBA" id="ARBA00010763"/>
    </source>
</evidence>
<accession>A0A1M4YHM2</accession>
<dbReference type="RefSeq" id="WP_073041495.1">
    <property type="nucleotide sequence ID" value="NZ_FQUO01000004.1"/>
</dbReference>
<dbReference type="Gene3D" id="2.170.190.11">
    <property type="entry name" value="Molybdopterin biosynthesis moea protein, domain 3"/>
    <property type="match status" value="1"/>
</dbReference>
<sequence length="392" mass="41246">MISVSEARELVQQHIKLLTPRLSALQEAAACILAADVVAPYDIPMWAQSAVDGYAFAFESLHNQSELPISQVVAAGDGATEIVGSGTAVRIFTGAALPPDVDTVVMQEQTTTSAGKVQVNDSSLSPGANVRPIGSEIGKGALALPAGTPLTPAALGYLAMLGVAEVLVYPKPLVALLVTGKELQAPGTEPVRGKVFEANSFTIIAALEQMGVKDVHLFKVDDSLEATTAVMSQALQNADLVLLTGGISVGDYDYVLPATVACGVRQVFHKVKQKPGKPLYFGMAGDKPVFGLPGNPASVLSCFYQYVVPAIGKLMQRSNLSRKVQLPLSAPVQKKPGLTHFLKGRVENGTITPLQAQESYRLSSFALANCLVEIPEEAAVLEAGSPVEAWLF</sequence>
<comment type="cofactor">
    <cofactor evidence="6">
        <name>Mg(2+)</name>
        <dbReference type="ChEBI" id="CHEBI:18420"/>
    </cofactor>
</comment>
<dbReference type="Pfam" id="PF00994">
    <property type="entry name" value="MoCF_biosynth"/>
    <property type="match status" value="1"/>
</dbReference>
<dbReference type="GO" id="GO:0046872">
    <property type="term" value="F:metal ion binding"/>
    <property type="evidence" value="ECO:0007669"/>
    <property type="project" value="UniProtKB-UniRule"/>
</dbReference>
<dbReference type="Pfam" id="PF03453">
    <property type="entry name" value="MoeA_N"/>
    <property type="match status" value="1"/>
</dbReference>
<dbReference type="InterPro" id="IPR001453">
    <property type="entry name" value="MoaB/Mog_dom"/>
</dbReference>
<dbReference type="InterPro" id="IPR036135">
    <property type="entry name" value="MoeA_linker/N_sf"/>
</dbReference>
<protein>
    <recommendedName>
        <fullName evidence="6">Molybdopterin molybdenumtransferase</fullName>
        <ecNumber evidence="6">2.10.1.1</ecNumber>
    </recommendedName>
</protein>
<proteinExistence type="inferred from homology"/>